<accession>X1UW12</accession>
<name>X1UW12_9ZZZZ</name>
<gene>
    <name evidence="6" type="ORF">S12H4_62803</name>
</gene>
<protein>
    <recommendedName>
        <fullName evidence="5">MsrB domain-containing protein</fullName>
    </recommendedName>
</protein>
<dbReference type="AlphaFoldDB" id="X1UW12"/>
<comment type="cofactor">
    <cofactor evidence="1">
        <name>Zn(2+)</name>
        <dbReference type="ChEBI" id="CHEBI:29105"/>
    </cofactor>
</comment>
<comment type="caution">
    <text evidence="6">The sequence shown here is derived from an EMBL/GenBank/DDBJ whole genome shotgun (WGS) entry which is preliminary data.</text>
</comment>
<reference evidence="6" key="1">
    <citation type="journal article" date="2014" name="Front. Microbiol.">
        <title>High frequency of phylogenetically diverse reductive dehalogenase-homologous genes in deep subseafloor sedimentary metagenomes.</title>
        <authorList>
            <person name="Kawai M."/>
            <person name="Futagami T."/>
            <person name="Toyoda A."/>
            <person name="Takaki Y."/>
            <person name="Nishi S."/>
            <person name="Hori S."/>
            <person name="Arai W."/>
            <person name="Tsubouchi T."/>
            <person name="Morono Y."/>
            <person name="Uchiyama I."/>
            <person name="Ito T."/>
            <person name="Fujiyama A."/>
            <person name="Inagaki F."/>
            <person name="Takami H."/>
        </authorList>
    </citation>
    <scope>NUCLEOTIDE SEQUENCE</scope>
    <source>
        <strain evidence="6">Expedition CK06-06</strain>
    </source>
</reference>
<dbReference type="InterPro" id="IPR002579">
    <property type="entry name" value="Met_Sox_Rdtase_MsrB_dom"/>
</dbReference>
<feature type="non-terminal residue" evidence="6">
    <location>
        <position position="66"/>
    </location>
</feature>
<dbReference type="PANTHER" id="PTHR46081:SF8">
    <property type="entry name" value="PEPTIDE METHIONINE SULFOXIDE REDUCTASE 2"/>
    <property type="match status" value="1"/>
</dbReference>
<organism evidence="6">
    <name type="scientific">marine sediment metagenome</name>
    <dbReference type="NCBI Taxonomy" id="412755"/>
    <lineage>
        <taxon>unclassified sequences</taxon>
        <taxon>metagenomes</taxon>
        <taxon>ecological metagenomes</taxon>
    </lineage>
</organism>
<evidence type="ECO:0000259" key="5">
    <source>
        <dbReference type="PROSITE" id="PS51790"/>
    </source>
</evidence>
<dbReference type="GO" id="GO:0046872">
    <property type="term" value="F:metal ion binding"/>
    <property type="evidence" value="ECO:0007669"/>
    <property type="project" value="UniProtKB-KW"/>
</dbReference>
<dbReference type="GO" id="GO:0006979">
    <property type="term" value="P:response to oxidative stress"/>
    <property type="evidence" value="ECO:0007669"/>
    <property type="project" value="InterPro"/>
</dbReference>
<feature type="domain" description="MsrB" evidence="5">
    <location>
        <begin position="1"/>
        <end position="66"/>
    </location>
</feature>
<dbReference type="PANTHER" id="PTHR46081">
    <property type="entry name" value="PEPTIDE METHIONINE SULFOXIDE REDUCTASE 2"/>
    <property type="match status" value="1"/>
</dbReference>
<proteinExistence type="predicted"/>
<evidence type="ECO:0000256" key="3">
    <source>
        <dbReference type="ARBA" id="ARBA00022833"/>
    </source>
</evidence>
<dbReference type="GO" id="GO:0033743">
    <property type="term" value="F:peptide-methionine (R)-S-oxide reductase activity"/>
    <property type="evidence" value="ECO:0007669"/>
    <property type="project" value="InterPro"/>
</dbReference>
<evidence type="ECO:0000256" key="4">
    <source>
        <dbReference type="ARBA" id="ARBA00023002"/>
    </source>
</evidence>
<dbReference type="InterPro" id="IPR011057">
    <property type="entry name" value="Mss4-like_sf"/>
</dbReference>
<dbReference type="GO" id="GO:0030091">
    <property type="term" value="P:protein repair"/>
    <property type="evidence" value="ECO:0007669"/>
    <property type="project" value="InterPro"/>
</dbReference>
<evidence type="ECO:0000256" key="2">
    <source>
        <dbReference type="ARBA" id="ARBA00022723"/>
    </source>
</evidence>
<dbReference type="Pfam" id="PF01641">
    <property type="entry name" value="SelR"/>
    <property type="match status" value="1"/>
</dbReference>
<dbReference type="Gene3D" id="2.170.150.20">
    <property type="entry name" value="Peptide methionine sulfoxide reductase"/>
    <property type="match status" value="1"/>
</dbReference>
<keyword evidence="4" id="KW-0560">Oxidoreductase</keyword>
<feature type="non-terminal residue" evidence="6">
    <location>
        <position position="1"/>
    </location>
</feature>
<sequence length="66" mass="7318">ESHCGWPSFDDEISKAVKRIPDADGVRTEIVCANCGAHLGHVFKGEKYTEKNIRHCVNSVSLDFVT</sequence>
<evidence type="ECO:0000256" key="1">
    <source>
        <dbReference type="ARBA" id="ARBA00001947"/>
    </source>
</evidence>
<keyword evidence="2" id="KW-0479">Metal-binding</keyword>
<dbReference type="PROSITE" id="PS51790">
    <property type="entry name" value="MSRB"/>
    <property type="match status" value="1"/>
</dbReference>
<dbReference type="InterPro" id="IPR028427">
    <property type="entry name" value="Met_Sox_Rdtase_MsrB"/>
</dbReference>
<dbReference type="SUPFAM" id="SSF51316">
    <property type="entry name" value="Mss4-like"/>
    <property type="match status" value="1"/>
</dbReference>
<evidence type="ECO:0000313" key="6">
    <source>
        <dbReference type="EMBL" id="GAJ21659.1"/>
    </source>
</evidence>
<keyword evidence="3" id="KW-0862">Zinc</keyword>
<dbReference type="EMBL" id="BARW01042328">
    <property type="protein sequence ID" value="GAJ21659.1"/>
    <property type="molecule type" value="Genomic_DNA"/>
</dbReference>